<dbReference type="Gene3D" id="3.30.230.10">
    <property type="match status" value="1"/>
</dbReference>
<protein>
    <recommendedName>
        <fullName evidence="7 8">Ribonuclease P protein component</fullName>
        <shortName evidence="7">RNase P protein</shortName>
        <shortName evidence="7">RNaseP protein</shortName>
        <ecNumber evidence="7 8">3.1.26.5</ecNumber>
    </recommendedName>
    <alternativeName>
        <fullName evidence="7">Protein C5</fullName>
    </alternativeName>
</protein>
<evidence type="ECO:0000256" key="3">
    <source>
        <dbReference type="ARBA" id="ARBA00022722"/>
    </source>
</evidence>
<keyword evidence="3 7" id="KW-0540">Nuclease</keyword>
<sequence>MLPRLNRLTGKKNFERVEKEGEMFQSQNFGIAFVKREDKKPSRFAFVVSTKISKVAVERNRIKRILREAVRQTLFDLVKGFDVVFLAKLSIMRASTDLMMKEVKKSLRDAKLAR</sequence>
<dbReference type="PANTHER" id="PTHR33992:SF1">
    <property type="entry name" value="RIBONUCLEASE P PROTEIN COMPONENT"/>
    <property type="match status" value="1"/>
</dbReference>
<comment type="subunit">
    <text evidence="7">Consists of a catalytic RNA component (M1 or rnpB) and a protein subunit.</text>
</comment>
<evidence type="ECO:0000256" key="4">
    <source>
        <dbReference type="ARBA" id="ARBA00022759"/>
    </source>
</evidence>
<dbReference type="GO" id="GO:0004526">
    <property type="term" value="F:ribonuclease P activity"/>
    <property type="evidence" value="ECO:0007669"/>
    <property type="project" value="UniProtKB-UniRule"/>
</dbReference>
<keyword evidence="2 7" id="KW-0819">tRNA processing</keyword>
<dbReference type="InterPro" id="IPR020568">
    <property type="entry name" value="Ribosomal_Su5_D2-typ_SF"/>
</dbReference>
<dbReference type="EC" id="3.1.26.5" evidence="7 8"/>
<dbReference type="GO" id="GO:0000049">
    <property type="term" value="F:tRNA binding"/>
    <property type="evidence" value="ECO:0007669"/>
    <property type="project" value="UniProtKB-UniRule"/>
</dbReference>
<keyword evidence="6 7" id="KW-0694">RNA-binding</keyword>
<dbReference type="InterPro" id="IPR014721">
    <property type="entry name" value="Ribsml_uS5_D2-typ_fold_subgr"/>
</dbReference>
<keyword evidence="4 7" id="KW-0255">Endonuclease</keyword>
<dbReference type="SUPFAM" id="SSF54211">
    <property type="entry name" value="Ribosomal protein S5 domain 2-like"/>
    <property type="match status" value="1"/>
</dbReference>
<evidence type="ECO:0000256" key="6">
    <source>
        <dbReference type="ARBA" id="ARBA00022884"/>
    </source>
</evidence>
<dbReference type="PATRIC" id="fig|1618577.3.peg.147"/>
<dbReference type="InterPro" id="IPR020539">
    <property type="entry name" value="RNase_P_CS"/>
</dbReference>
<evidence type="ECO:0000256" key="1">
    <source>
        <dbReference type="ARBA" id="ARBA00002663"/>
    </source>
</evidence>
<dbReference type="AlphaFoldDB" id="A0A0G0XHM7"/>
<comment type="catalytic activity">
    <reaction evidence="7">
        <text>Endonucleolytic cleavage of RNA, removing 5'-extranucleotides from tRNA precursor.</text>
        <dbReference type="EC" id="3.1.26.5"/>
    </reaction>
</comment>
<organism evidence="9 10">
    <name type="scientific">Candidatus Woesebacteria bacterium GW2011_GWB1_41_10</name>
    <dbReference type="NCBI Taxonomy" id="1618577"/>
    <lineage>
        <taxon>Bacteria</taxon>
        <taxon>Candidatus Woeseibacteriota</taxon>
    </lineage>
</organism>
<evidence type="ECO:0000256" key="2">
    <source>
        <dbReference type="ARBA" id="ARBA00022694"/>
    </source>
</evidence>
<dbReference type="GO" id="GO:0001682">
    <property type="term" value="P:tRNA 5'-leader removal"/>
    <property type="evidence" value="ECO:0007669"/>
    <property type="project" value="UniProtKB-UniRule"/>
</dbReference>
<comment type="similarity">
    <text evidence="7">Belongs to the RnpA family.</text>
</comment>
<dbReference type="PROSITE" id="PS00648">
    <property type="entry name" value="RIBONUCLEASE_P"/>
    <property type="match status" value="1"/>
</dbReference>
<name>A0A0G0XHM7_9BACT</name>
<evidence type="ECO:0000256" key="8">
    <source>
        <dbReference type="NCBIfam" id="TIGR00188"/>
    </source>
</evidence>
<evidence type="ECO:0000256" key="7">
    <source>
        <dbReference type="HAMAP-Rule" id="MF_00227"/>
    </source>
</evidence>
<accession>A0A0G0XHM7</accession>
<evidence type="ECO:0000313" key="9">
    <source>
        <dbReference type="EMBL" id="KKR87172.1"/>
    </source>
</evidence>
<dbReference type="GO" id="GO:0042781">
    <property type="term" value="F:3'-tRNA processing endoribonuclease activity"/>
    <property type="evidence" value="ECO:0007669"/>
    <property type="project" value="TreeGrafter"/>
</dbReference>
<evidence type="ECO:0000313" key="10">
    <source>
        <dbReference type="Proteomes" id="UP000033858"/>
    </source>
</evidence>
<gene>
    <name evidence="7" type="primary">rnpA</name>
    <name evidence="9" type="ORF">UU32_C0007G0004</name>
</gene>
<dbReference type="Proteomes" id="UP000033858">
    <property type="component" value="Unassembled WGS sequence"/>
</dbReference>
<dbReference type="InterPro" id="IPR000100">
    <property type="entry name" value="RNase_P"/>
</dbReference>
<keyword evidence="5 7" id="KW-0378">Hydrolase</keyword>
<dbReference type="HAMAP" id="MF_00227">
    <property type="entry name" value="RNase_P"/>
    <property type="match status" value="1"/>
</dbReference>
<comment type="function">
    <text evidence="1 7">RNaseP catalyzes the removal of the 5'-leader sequence from pre-tRNA to produce the mature 5'-terminus. It can also cleave other RNA substrates such as 4.5S RNA. The protein component plays an auxiliary but essential role in vivo by binding to the 5'-leader sequence and broadening the substrate specificity of the ribozyme.</text>
</comment>
<dbReference type="PANTHER" id="PTHR33992">
    <property type="entry name" value="RIBONUCLEASE P PROTEIN COMPONENT"/>
    <property type="match status" value="1"/>
</dbReference>
<dbReference type="Pfam" id="PF00825">
    <property type="entry name" value="Ribonuclease_P"/>
    <property type="match status" value="1"/>
</dbReference>
<dbReference type="EMBL" id="LCAE01000007">
    <property type="protein sequence ID" value="KKR87172.1"/>
    <property type="molecule type" value="Genomic_DNA"/>
</dbReference>
<evidence type="ECO:0000256" key="5">
    <source>
        <dbReference type="ARBA" id="ARBA00022801"/>
    </source>
</evidence>
<comment type="caution">
    <text evidence="9">The sequence shown here is derived from an EMBL/GenBank/DDBJ whole genome shotgun (WGS) entry which is preliminary data.</text>
</comment>
<proteinExistence type="inferred from homology"/>
<dbReference type="GO" id="GO:0030677">
    <property type="term" value="C:ribonuclease P complex"/>
    <property type="evidence" value="ECO:0007669"/>
    <property type="project" value="TreeGrafter"/>
</dbReference>
<reference evidence="9 10" key="1">
    <citation type="journal article" date="2015" name="Nature">
        <title>rRNA introns, odd ribosomes, and small enigmatic genomes across a large radiation of phyla.</title>
        <authorList>
            <person name="Brown C.T."/>
            <person name="Hug L.A."/>
            <person name="Thomas B.C."/>
            <person name="Sharon I."/>
            <person name="Castelle C.J."/>
            <person name="Singh A."/>
            <person name="Wilkins M.J."/>
            <person name="Williams K.H."/>
            <person name="Banfield J.F."/>
        </authorList>
    </citation>
    <scope>NUCLEOTIDE SEQUENCE [LARGE SCALE GENOMIC DNA]</scope>
</reference>
<dbReference type="NCBIfam" id="TIGR00188">
    <property type="entry name" value="rnpA"/>
    <property type="match status" value="1"/>
</dbReference>